<dbReference type="AlphaFoldDB" id="A0A645CXU9"/>
<dbReference type="EMBL" id="VSSQ01030960">
    <property type="protein sequence ID" value="MPM81675.1"/>
    <property type="molecule type" value="Genomic_DNA"/>
</dbReference>
<name>A0A645CXU9_9ZZZZ</name>
<sequence length="101" mass="11914">MYGLAYCKLDYDTLHEIDGCILDRLIEAQINKEIHEYDLDMQKIAWQTAYLMNSTGNYKRPVKPDKLYTPIAKQGEQKKNNKKIDVKSQREELMKKFGLNK</sequence>
<accession>A0A645CXU9</accession>
<gene>
    <name evidence="1" type="ORF">SDC9_128732</name>
</gene>
<organism evidence="1">
    <name type="scientific">bioreactor metagenome</name>
    <dbReference type="NCBI Taxonomy" id="1076179"/>
    <lineage>
        <taxon>unclassified sequences</taxon>
        <taxon>metagenomes</taxon>
        <taxon>ecological metagenomes</taxon>
    </lineage>
</organism>
<protein>
    <submittedName>
        <fullName evidence="1">Uncharacterized protein</fullName>
    </submittedName>
</protein>
<evidence type="ECO:0000313" key="1">
    <source>
        <dbReference type="EMBL" id="MPM81675.1"/>
    </source>
</evidence>
<proteinExistence type="predicted"/>
<comment type="caution">
    <text evidence="1">The sequence shown here is derived from an EMBL/GenBank/DDBJ whole genome shotgun (WGS) entry which is preliminary data.</text>
</comment>
<reference evidence="1" key="1">
    <citation type="submission" date="2019-08" db="EMBL/GenBank/DDBJ databases">
        <authorList>
            <person name="Kucharzyk K."/>
            <person name="Murdoch R.W."/>
            <person name="Higgins S."/>
            <person name="Loffler F."/>
        </authorList>
    </citation>
    <scope>NUCLEOTIDE SEQUENCE</scope>
</reference>